<reference evidence="1 2" key="1">
    <citation type="submission" date="2022-04" db="EMBL/GenBank/DDBJ databases">
        <title>Positive selection, recombination, and allopatry shape intraspecific diversity of widespread and dominant cyanobacteria.</title>
        <authorList>
            <person name="Wei J."/>
            <person name="Shu W."/>
            <person name="Hu C."/>
        </authorList>
    </citation>
    <scope>NUCLEOTIDE SEQUENCE [LARGE SCALE GENOMIC DNA]</scope>
    <source>
        <strain evidence="1 2">GB2-A5</strain>
    </source>
</reference>
<dbReference type="EMBL" id="JAMPKK010000022">
    <property type="protein sequence ID" value="MEP0865185.1"/>
    <property type="molecule type" value="Genomic_DNA"/>
</dbReference>
<protein>
    <submittedName>
        <fullName evidence="1">Photosystem II reaction center PsbP family protein</fullName>
    </submittedName>
</protein>
<dbReference type="Proteomes" id="UP001442494">
    <property type="component" value="Unassembled WGS sequence"/>
</dbReference>
<organism evidence="1 2">
    <name type="scientific">Funiculus sociatus GB2-A5</name>
    <dbReference type="NCBI Taxonomy" id="2933946"/>
    <lineage>
        <taxon>Bacteria</taxon>
        <taxon>Bacillati</taxon>
        <taxon>Cyanobacteriota</taxon>
        <taxon>Cyanophyceae</taxon>
        <taxon>Coleofasciculales</taxon>
        <taxon>Coleofasciculaceae</taxon>
        <taxon>Funiculus</taxon>
    </lineage>
</organism>
<accession>A0ABV0JP59</accession>
<proteinExistence type="predicted"/>
<evidence type="ECO:0000313" key="2">
    <source>
        <dbReference type="Proteomes" id="UP001442494"/>
    </source>
</evidence>
<gene>
    <name evidence="1" type="ORF">NDI37_11980</name>
</gene>
<evidence type="ECO:0000313" key="1">
    <source>
        <dbReference type="EMBL" id="MEP0865185.1"/>
    </source>
</evidence>
<comment type="caution">
    <text evidence="1">The sequence shown here is derived from an EMBL/GenBank/DDBJ whole genome shotgun (WGS) entry which is preliminary data.</text>
</comment>
<dbReference type="RefSeq" id="WP_190419188.1">
    <property type="nucleotide sequence ID" value="NZ_JAMPKK010000022.1"/>
</dbReference>
<sequence>MKNIVSRYSLLFVLGVVAFVPLGDILSPGSSQALPSVAPEVSLKQLSPSVSQKQVPSKRRASTQRYTNSTYGVTFSYPSNWQPTQGYENRERFSGADGFFHVTGLLTPPPSTIQDVCNNEARNHRLIPYGTRPQVQQLQIQGRPACLILPSADQDKALERMATLIVRYPNSIRLNGTDDSYFMLHSNKENIRQITSRLRFTMPRR</sequence>
<name>A0ABV0JP59_9CYAN</name>
<keyword evidence="2" id="KW-1185">Reference proteome</keyword>